<keyword evidence="5" id="KW-1185">Reference proteome</keyword>
<feature type="signal peptide" evidence="3">
    <location>
        <begin position="1"/>
        <end position="20"/>
    </location>
</feature>
<dbReference type="PANTHER" id="PTHR10340">
    <property type="entry name" value="SPHINGOMYELIN PHOSPHODIESTERASE"/>
    <property type="match status" value="1"/>
</dbReference>
<dbReference type="GO" id="GO:0008081">
    <property type="term" value="F:phosphoric diester hydrolase activity"/>
    <property type="evidence" value="ECO:0007669"/>
    <property type="project" value="TreeGrafter"/>
</dbReference>
<keyword evidence="1" id="KW-0378">Hydrolase</keyword>
<accession>A0A9W8JTU6</accession>
<dbReference type="InterPro" id="IPR029052">
    <property type="entry name" value="Metallo-depent_PP-like"/>
</dbReference>
<protein>
    <recommendedName>
        <fullName evidence="6">Sphingomyelin phosphodiesterase</fullName>
    </recommendedName>
</protein>
<dbReference type="Proteomes" id="UP001148786">
    <property type="component" value="Unassembled WGS sequence"/>
</dbReference>
<comment type="caution">
    <text evidence="4">The sequence shown here is derived from an EMBL/GenBank/DDBJ whole genome shotgun (WGS) entry which is preliminary data.</text>
</comment>
<evidence type="ECO:0000256" key="1">
    <source>
        <dbReference type="ARBA" id="ARBA00022801"/>
    </source>
</evidence>
<dbReference type="GO" id="GO:0005615">
    <property type="term" value="C:extracellular space"/>
    <property type="evidence" value="ECO:0007669"/>
    <property type="project" value="TreeGrafter"/>
</dbReference>
<keyword evidence="2" id="KW-0325">Glycoprotein</keyword>
<proteinExistence type="predicted"/>
<reference evidence="4" key="1">
    <citation type="submission" date="2022-07" db="EMBL/GenBank/DDBJ databases">
        <title>Genome Sequence of Agrocybe chaxingu.</title>
        <authorList>
            <person name="Buettner E."/>
        </authorList>
    </citation>
    <scope>NUCLEOTIDE SEQUENCE</scope>
    <source>
        <strain evidence="4">MP-N11</strain>
    </source>
</reference>
<evidence type="ECO:0000256" key="2">
    <source>
        <dbReference type="ARBA" id="ARBA00023180"/>
    </source>
</evidence>
<evidence type="ECO:0000256" key="3">
    <source>
        <dbReference type="SAM" id="SignalP"/>
    </source>
</evidence>
<keyword evidence="3" id="KW-0732">Signal</keyword>
<evidence type="ECO:0000313" key="4">
    <source>
        <dbReference type="EMBL" id="KAJ3501560.1"/>
    </source>
</evidence>
<feature type="chain" id="PRO_5040772983" description="Sphingomyelin phosphodiesterase" evidence="3">
    <location>
        <begin position="21"/>
        <end position="312"/>
    </location>
</feature>
<dbReference type="SUPFAM" id="SSF56300">
    <property type="entry name" value="Metallo-dependent phosphatases"/>
    <property type="match status" value="1"/>
</dbReference>
<dbReference type="AlphaFoldDB" id="A0A9W8JTU6"/>
<organism evidence="4 5">
    <name type="scientific">Agrocybe chaxingu</name>
    <dbReference type="NCBI Taxonomy" id="84603"/>
    <lineage>
        <taxon>Eukaryota</taxon>
        <taxon>Fungi</taxon>
        <taxon>Dikarya</taxon>
        <taxon>Basidiomycota</taxon>
        <taxon>Agaricomycotina</taxon>
        <taxon>Agaricomycetes</taxon>
        <taxon>Agaricomycetidae</taxon>
        <taxon>Agaricales</taxon>
        <taxon>Agaricineae</taxon>
        <taxon>Strophariaceae</taxon>
        <taxon>Agrocybe</taxon>
    </lineage>
</organism>
<evidence type="ECO:0000313" key="5">
    <source>
        <dbReference type="Proteomes" id="UP001148786"/>
    </source>
</evidence>
<dbReference type="EMBL" id="JANKHO010001417">
    <property type="protein sequence ID" value="KAJ3501560.1"/>
    <property type="molecule type" value="Genomic_DNA"/>
</dbReference>
<evidence type="ECO:0008006" key="6">
    <source>
        <dbReference type="Google" id="ProtNLM"/>
    </source>
</evidence>
<gene>
    <name evidence="4" type="ORF">NLJ89_g9284</name>
</gene>
<dbReference type="OrthoDB" id="282973at2759"/>
<name>A0A9W8JTU6_9AGAR</name>
<dbReference type="PANTHER" id="PTHR10340:SF34">
    <property type="entry name" value="SPHINGOMYELIN PHOSPHODIESTERASE"/>
    <property type="match status" value="1"/>
</dbReference>
<sequence length="312" mass="34142">MLFFRRIAVVLSLFLAVAQASLIDDIIKAIAQTLSCASCHSLLVVLQGLALFGDKVFSETFVGVCKLLQVQDDDVCEGVLRQQGPILAHNLRSISALGQTSTKLCSTLLGLCQPPPVNRYTVPIPRPAPSNPKVWTSTGQAPFQVVHFSDVHIDRSYTPGSDADCTKPICCRNYTDKTGPVTVPAGPMGSRRCDTTTSLAQSMLLAVHNQNTKFSIFTGDVIEVFPTIGNHEAAPVNSFPRNTTRGKNSQWVFDTQSDGWASMIGSAAATQVRHLSGSYATMVPYTSLRIISLNTVYWYQSNFWLFDSDRFQ</sequence>